<sequence length="41" mass="4346">MGSLAATLNYGSRAGGRELLLVVADFFRQVETQGKSSDNGE</sequence>
<gene>
    <name evidence="1" type="ORF">CFter6_4184</name>
</gene>
<dbReference type="AlphaFoldDB" id="A0A127PG52"/>
<organism evidence="1">
    <name type="scientific">Collimonas fungivorans</name>
    <dbReference type="NCBI Taxonomy" id="158899"/>
    <lineage>
        <taxon>Bacteria</taxon>
        <taxon>Pseudomonadati</taxon>
        <taxon>Pseudomonadota</taxon>
        <taxon>Betaproteobacteria</taxon>
        <taxon>Burkholderiales</taxon>
        <taxon>Oxalobacteraceae</taxon>
        <taxon>Collimonas</taxon>
    </lineage>
</organism>
<dbReference type="Proteomes" id="UP000072421">
    <property type="component" value="Chromosome"/>
</dbReference>
<name>A0A127PG52_9BURK</name>
<evidence type="ECO:0000313" key="1">
    <source>
        <dbReference type="EMBL" id="AMO96786.1"/>
    </source>
</evidence>
<protein>
    <submittedName>
        <fullName evidence="1">Uncharacterized protein</fullName>
    </submittedName>
</protein>
<reference evidence="1 2" key="1">
    <citation type="submission" date="2015-11" db="EMBL/GenBank/DDBJ databases">
        <title>Exploring the genomic traits of fungus-feeding bacterial genus Collimonas.</title>
        <authorList>
            <person name="Song C."/>
            <person name="Schmidt R."/>
            <person name="de Jager V."/>
            <person name="Krzyzanowska D."/>
            <person name="Jongedijk E."/>
            <person name="Cankar K."/>
            <person name="Beekwilder J."/>
            <person name="van Veen A."/>
            <person name="de Boer W."/>
            <person name="van Veen J.A."/>
            <person name="Garbeva P."/>
        </authorList>
    </citation>
    <scope>NUCLEOTIDE SEQUENCE [LARGE SCALE GENOMIC DNA]</scope>
    <source>
        <strain evidence="1 2">Ter6</strain>
    </source>
</reference>
<accession>A0A127PG52</accession>
<evidence type="ECO:0000313" key="2">
    <source>
        <dbReference type="Proteomes" id="UP000072421"/>
    </source>
</evidence>
<proteinExistence type="predicted"/>
<dbReference type="PATRIC" id="fig|158899.10.peg.4148"/>
<dbReference type="EMBL" id="CP013232">
    <property type="protein sequence ID" value="AMO96786.1"/>
    <property type="molecule type" value="Genomic_DNA"/>
</dbReference>